<dbReference type="EMBL" id="CP013232">
    <property type="protein sequence ID" value="AMO97815.1"/>
    <property type="molecule type" value="Genomic_DNA"/>
</dbReference>
<evidence type="ECO:0000313" key="2">
    <source>
        <dbReference type="Proteomes" id="UP000072421"/>
    </source>
</evidence>
<gene>
    <name evidence="1" type="ORF">CFter6_5248</name>
</gene>
<accession>A0A127PJD5</accession>
<reference evidence="1 2" key="1">
    <citation type="submission" date="2015-11" db="EMBL/GenBank/DDBJ databases">
        <title>Exploring the genomic traits of fungus-feeding bacterial genus Collimonas.</title>
        <authorList>
            <person name="Song C."/>
            <person name="Schmidt R."/>
            <person name="de Jager V."/>
            <person name="Krzyzanowska D."/>
            <person name="Jongedijk E."/>
            <person name="Cankar K."/>
            <person name="Beekwilder J."/>
            <person name="van Veen A."/>
            <person name="de Boer W."/>
            <person name="van Veen J.A."/>
            <person name="Garbeva P."/>
        </authorList>
    </citation>
    <scope>NUCLEOTIDE SEQUENCE [LARGE SCALE GENOMIC DNA]</scope>
    <source>
        <strain evidence="1 2">Ter6</strain>
    </source>
</reference>
<name>A0A127PJD5_9BURK</name>
<protein>
    <submittedName>
        <fullName evidence="1">Uncharacterized protein</fullName>
    </submittedName>
</protein>
<dbReference type="AlphaFoldDB" id="A0A127PJD5"/>
<organism evidence="1">
    <name type="scientific">Collimonas fungivorans</name>
    <dbReference type="NCBI Taxonomy" id="158899"/>
    <lineage>
        <taxon>Bacteria</taxon>
        <taxon>Pseudomonadati</taxon>
        <taxon>Pseudomonadota</taxon>
        <taxon>Betaproteobacteria</taxon>
        <taxon>Burkholderiales</taxon>
        <taxon>Oxalobacteraceae</taxon>
        <taxon>Collimonas</taxon>
    </lineage>
</organism>
<evidence type="ECO:0000313" key="1">
    <source>
        <dbReference type="EMBL" id="AMO97815.1"/>
    </source>
</evidence>
<proteinExistence type="predicted"/>
<sequence length="50" mass="5623">MLNEQHAIVAGATLPLLGFEPRHLVEDRSEFNLAIRSRMDAVKTHRSPPT</sequence>
<dbReference type="Proteomes" id="UP000072421">
    <property type="component" value="Chromosome"/>
</dbReference>